<protein>
    <submittedName>
        <fullName evidence="1">Uncharacterized protein</fullName>
    </submittedName>
</protein>
<evidence type="ECO:0000313" key="1">
    <source>
        <dbReference type="EMBL" id="MDC8771774.1"/>
    </source>
</evidence>
<dbReference type="Proteomes" id="UP001221189">
    <property type="component" value="Unassembled WGS sequence"/>
</dbReference>
<evidence type="ECO:0000313" key="2">
    <source>
        <dbReference type="Proteomes" id="UP001221189"/>
    </source>
</evidence>
<accession>A0ABT5KCX4</accession>
<proteinExistence type="predicted"/>
<gene>
    <name evidence="1" type="ORF">PRZ03_09360</name>
</gene>
<reference evidence="1 2" key="1">
    <citation type="submission" date="2022-10" db="EMBL/GenBank/DDBJ databases">
        <title>Paucibacter sp. hw1 Genome sequencing.</title>
        <authorList>
            <person name="Park S."/>
        </authorList>
    </citation>
    <scope>NUCLEOTIDE SEQUENCE [LARGE SCALE GENOMIC DNA]</scope>
    <source>
        <strain evidence="2">hw1</strain>
    </source>
</reference>
<dbReference type="RefSeq" id="WP_273600057.1">
    <property type="nucleotide sequence ID" value="NZ_JAQQXT010000004.1"/>
</dbReference>
<keyword evidence="2" id="KW-1185">Reference proteome</keyword>
<sequence>MSAKLAQHYITGYFMSNQRFQELQAKSVAAGSFVVDGSYTIPRTWGVYKVAVVQDGTTEQAYRLGNHPIRQHELENELGAAELVMLFSSRLDAVELKQLLNARSND</sequence>
<organism evidence="1 2">
    <name type="scientific">Roseateles albus</name>
    <dbReference type="NCBI Taxonomy" id="2987525"/>
    <lineage>
        <taxon>Bacteria</taxon>
        <taxon>Pseudomonadati</taxon>
        <taxon>Pseudomonadota</taxon>
        <taxon>Betaproteobacteria</taxon>
        <taxon>Burkholderiales</taxon>
        <taxon>Sphaerotilaceae</taxon>
        <taxon>Roseateles</taxon>
    </lineage>
</organism>
<name>A0ABT5KCX4_9BURK</name>
<dbReference type="EMBL" id="JAQQXT010000004">
    <property type="protein sequence ID" value="MDC8771774.1"/>
    <property type="molecule type" value="Genomic_DNA"/>
</dbReference>
<comment type="caution">
    <text evidence="1">The sequence shown here is derived from an EMBL/GenBank/DDBJ whole genome shotgun (WGS) entry which is preliminary data.</text>
</comment>